<sequence length="281" mass="31603">MPETIARKPWKKILYGNEDYPDNYTHESFLDELKKNLHVRQVTFREACFGAGFLSQEICIVVIFACSFAYLYNEWIVPVNLIIYSGVASLGSYCLLFYGNYNFLKTCRTLCCYVICSYLLSPVLKTLTETIDTDTIYSTSVCMMIIHMIFFDYGVPALIVSSSLSLNAAIFGAVCLASRLPTSISVTAFIHVTVHCFALAPLFLTKVGSSFVSFALIISITSILLYSISSNMTIFFLVVIFFINIICPYLFVKWHSYKENIYGPWDEAVVNISTNPASKVA</sequence>
<evidence type="ECO:0000313" key="9">
    <source>
        <dbReference type="EMBL" id="KAK7580125.1"/>
    </source>
</evidence>
<evidence type="ECO:0000256" key="2">
    <source>
        <dbReference type="ARBA" id="ARBA00004687"/>
    </source>
</evidence>
<dbReference type="GO" id="GO:0000506">
    <property type="term" value="C:glycosylphosphatidylinositol-N-acetylglucosaminyltransferase (GPI-GnT) complex"/>
    <property type="evidence" value="ECO:0007669"/>
    <property type="project" value="TreeGrafter"/>
</dbReference>
<keyword evidence="6 8" id="KW-1133">Transmembrane helix</keyword>
<feature type="transmembrane region" description="Helical" evidence="8">
    <location>
        <begin position="186"/>
        <end position="204"/>
    </location>
</feature>
<dbReference type="InterPro" id="IPR009450">
    <property type="entry name" value="Plno_GlcNAc_GPI2"/>
</dbReference>
<comment type="caution">
    <text evidence="9">The sequence shown here is derived from an EMBL/GenBank/DDBJ whole genome shotgun (WGS) entry which is preliminary data.</text>
</comment>
<comment type="subcellular location">
    <subcellularLocation>
        <location evidence="1">Membrane</location>
        <topology evidence="1">Multi-pass membrane protein</topology>
    </subcellularLocation>
</comment>
<evidence type="ECO:0000256" key="7">
    <source>
        <dbReference type="ARBA" id="ARBA00023136"/>
    </source>
</evidence>
<feature type="transmembrane region" description="Helical" evidence="8">
    <location>
        <begin position="76"/>
        <end position="98"/>
    </location>
</feature>
<gene>
    <name evidence="9" type="ORF">V9T40_000754</name>
</gene>
<keyword evidence="7 8" id="KW-0472">Membrane</keyword>
<dbReference type="AlphaFoldDB" id="A0AAN9TAD6"/>
<protein>
    <recommendedName>
        <fullName evidence="11">Phosphatidylinositol N-acetylglucosaminyltransferase subunit C</fullName>
    </recommendedName>
</protein>
<evidence type="ECO:0000256" key="6">
    <source>
        <dbReference type="ARBA" id="ARBA00022989"/>
    </source>
</evidence>
<feature type="transmembrane region" description="Helical" evidence="8">
    <location>
        <begin position="234"/>
        <end position="252"/>
    </location>
</feature>
<accession>A0AAN9TAD6</accession>
<evidence type="ECO:0000256" key="8">
    <source>
        <dbReference type="SAM" id="Phobius"/>
    </source>
</evidence>
<evidence type="ECO:0000313" key="10">
    <source>
        <dbReference type="Proteomes" id="UP001367676"/>
    </source>
</evidence>
<dbReference type="PANTHER" id="PTHR12982:SF0">
    <property type="entry name" value="PHOSPHATIDYLINOSITOL N-ACETYLGLUCOSAMINYLTRANSFERASE SUBUNIT C"/>
    <property type="match status" value="1"/>
</dbReference>
<keyword evidence="5 8" id="KW-0812">Transmembrane</keyword>
<evidence type="ECO:0000256" key="1">
    <source>
        <dbReference type="ARBA" id="ARBA00004141"/>
    </source>
</evidence>
<feature type="transmembrane region" description="Helical" evidence="8">
    <location>
        <begin position="158"/>
        <end position="180"/>
    </location>
</feature>
<feature type="transmembrane region" description="Helical" evidence="8">
    <location>
        <begin position="211"/>
        <end position="228"/>
    </location>
</feature>
<comment type="pathway">
    <text evidence="2">Glycolipid biosynthesis; glycosylphosphatidylinositol-anchor biosynthesis.</text>
</comment>
<dbReference type="Pfam" id="PF06432">
    <property type="entry name" value="GPI2"/>
    <property type="match status" value="1"/>
</dbReference>
<dbReference type="Proteomes" id="UP001367676">
    <property type="component" value="Unassembled WGS sequence"/>
</dbReference>
<proteinExistence type="inferred from homology"/>
<dbReference type="PANTHER" id="PTHR12982">
    <property type="entry name" value="PHOSPHATIDYLINOSITOL GLYCAN, CLASS C"/>
    <property type="match status" value="1"/>
</dbReference>
<evidence type="ECO:0008006" key="11">
    <source>
        <dbReference type="Google" id="ProtNLM"/>
    </source>
</evidence>
<dbReference type="EMBL" id="JBBCAQ010000034">
    <property type="protein sequence ID" value="KAK7580125.1"/>
    <property type="molecule type" value="Genomic_DNA"/>
</dbReference>
<evidence type="ECO:0000256" key="4">
    <source>
        <dbReference type="ARBA" id="ARBA00022502"/>
    </source>
</evidence>
<organism evidence="9 10">
    <name type="scientific">Parthenolecanium corni</name>
    <dbReference type="NCBI Taxonomy" id="536013"/>
    <lineage>
        <taxon>Eukaryota</taxon>
        <taxon>Metazoa</taxon>
        <taxon>Ecdysozoa</taxon>
        <taxon>Arthropoda</taxon>
        <taxon>Hexapoda</taxon>
        <taxon>Insecta</taxon>
        <taxon>Pterygota</taxon>
        <taxon>Neoptera</taxon>
        <taxon>Paraneoptera</taxon>
        <taxon>Hemiptera</taxon>
        <taxon>Sternorrhyncha</taxon>
        <taxon>Coccoidea</taxon>
        <taxon>Coccidae</taxon>
        <taxon>Parthenolecanium</taxon>
    </lineage>
</organism>
<evidence type="ECO:0000256" key="3">
    <source>
        <dbReference type="ARBA" id="ARBA00008321"/>
    </source>
</evidence>
<keyword evidence="4" id="KW-0337">GPI-anchor biosynthesis</keyword>
<evidence type="ECO:0000256" key="5">
    <source>
        <dbReference type="ARBA" id="ARBA00022692"/>
    </source>
</evidence>
<feature type="transmembrane region" description="Helical" evidence="8">
    <location>
        <begin position="47"/>
        <end position="70"/>
    </location>
</feature>
<comment type="similarity">
    <text evidence="3">Belongs to the PIGC family.</text>
</comment>
<reference evidence="9 10" key="1">
    <citation type="submission" date="2024-03" db="EMBL/GenBank/DDBJ databases">
        <title>Adaptation during the transition from Ophiocordyceps entomopathogen to insect associate is accompanied by gene loss and intensified selection.</title>
        <authorList>
            <person name="Ward C.M."/>
            <person name="Onetto C.A."/>
            <person name="Borneman A.R."/>
        </authorList>
    </citation>
    <scope>NUCLEOTIDE SEQUENCE [LARGE SCALE GENOMIC DNA]</scope>
    <source>
        <strain evidence="9">AWRI1</strain>
        <tissue evidence="9">Single Adult Female</tissue>
    </source>
</reference>
<dbReference type="GO" id="GO:0006506">
    <property type="term" value="P:GPI anchor biosynthetic process"/>
    <property type="evidence" value="ECO:0007669"/>
    <property type="project" value="UniProtKB-KW"/>
</dbReference>
<name>A0AAN9TAD6_9HEMI</name>
<dbReference type="PIRSF" id="PIRSF016104">
    <property type="entry name" value="GPI2"/>
    <property type="match status" value="1"/>
</dbReference>
<keyword evidence="10" id="KW-1185">Reference proteome</keyword>